<dbReference type="GO" id="GO:0005634">
    <property type="term" value="C:nucleus"/>
    <property type="evidence" value="ECO:0007669"/>
    <property type="project" value="UniProtKB-SubCell"/>
</dbReference>
<accession>A0A8S4RSN4</accession>
<dbReference type="PROSITE" id="PS51031">
    <property type="entry name" value="BESS"/>
    <property type="match status" value="1"/>
</dbReference>
<keyword evidence="5" id="KW-1185">Reference proteome</keyword>
<dbReference type="PANTHER" id="PTHR12243">
    <property type="entry name" value="MADF DOMAIN TRANSCRIPTION FACTOR"/>
    <property type="match status" value="1"/>
</dbReference>
<dbReference type="InterPro" id="IPR006578">
    <property type="entry name" value="MADF-dom"/>
</dbReference>
<evidence type="ECO:0000256" key="1">
    <source>
        <dbReference type="PROSITE-ProRule" id="PRU00371"/>
    </source>
</evidence>
<protein>
    <submittedName>
        <fullName evidence="4">Jg4558 protein</fullName>
    </submittedName>
</protein>
<sequence length="268" mass="30456">MQRTDGYHAQCYKLFTAIKIPPDFLNQQENESISDSAQEISGEDSELLVPVSSTTTQVADEKEAGESNLEQYFEDPDDGHYHADEPLVNECRERWKNLRAVYVRHKKYAKNGMGTRKPYYLEEAMEFTLPYIKTLNPTSAYTSSTASNDTIYDDQDEDTKPLCQIQSPETNLREATPPPQGPLNNQSSKKRPNEENNDFPENLTSKISKITDSLNPQKDANTLFLLSLLPDLNEMSSQQIRTFKKKVLDLIDNILVPSNTVKVEPITD</sequence>
<evidence type="ECO:0000313" key="4">
    <source>
        <dbReference type="EMBL" id="CAH2239871.1"/>
    </source>
</evidence>
<dbReference type="InterPro" id="IPR004210">
    <property type="entry name" value="BESS_motif"/>
</dbReference>
<dbReference type="GO" id="GO:0005667">
    <property type="term" value="C:transcription regulator complex"/>
    <property type="evidence" value="ECO:0007669"/>
    <property type="project" value="TreeGrafter"/>
</dbReference>
<dbReference type="Pfam" id="PF02944">
    <property type="entry name" value="BESS"/>
    <property type="match status" value="1"/>
</dbReference>
<evidence type="ECO:0000256" key="2">
    <source>
        <dbReference type="SAM" id="MobiDB-lite"/>
    </source>
</evidence>
<name>A0A8S4RSN4_9NEOP</name>
<dbReference type="InterPro" id="IPR039353">
    <property type="entry name" value="TF_Adf1"/>
</dbReference>
<feature type="compositionally biased region" description="Polar residues" evidence="2">
    <location>
        <begin position="138"/>
        <end position="150"/>
    </location>
</feature>
<dbReference type="OrthoDB" id="6147983at2759"/>
<feature type="domain" description="BESS" evidence="3">
    <location>
        <begin position="218"/>
        <end position="257"/>
    </location>
</feature>
<dbReference type="EMBL" id="CAKXAJ010025464">
    <property type="protein sequence ID" value="CAH2239871.1"/>
    <property type="molecule type" value="Genomic_DNA"/>
</dbReference>
<dbReference type="GO" id="GO:0006357">
    <property type="term" value="P:regulation of transcription by RNA polymerase II"/>
    <property type="evidence" value="ECO:0007669"/>
    <property type="project" value="TreeGrafter"/>
</dbReference>
<dbReference type="GO" id="GO:0003677">
    <property type="term" value="F:DNA binding"/>
    <property type="evidence" value="ECO:0007669"/>
    <property type="project" value="InterPro"/>
</dbReference>
<dbReference type="PANTHER" id="PTHR12243:SF60">
    <property type="entry name" value="SI:CH211-15D5.12-RELATED"/>
    <property type="match status" value="1"/>
</dbReference>
<gene>
    <name evidence="4" type="primary">jg4558</name>
    <name evidence="4" type="ORF">PAEG_LOCUS16509</name>
</gene>
<comment type="caution">
    <text evidence="4">The sequence shown here is derived from an EMBL/GenBank/DDBJ whole genome shotgun (WGS) entry which is preliminary data.</text>
</comment>
<keyword evidence="1" id="KW-0539">Nucleus</keyword>
<proteinExistence type="predicted"/>
<evidence type="ECO:0000313" key="5">
    <source>
        <dbReference type="Proteomes" id="UP000838756"/>
    </source>
</evidence>
<dbReference type="Proteomes" id="UP000838756">
    <property type="component" value="Unassembled WGS sequence"/>
</dbReference>
<organism evidence="4 5">
    <name type="scientific">Pararge aegeria aegeria</name>
    <dbReference type="NCBI Taxonomy" id="348720"/>
    <lineage>
        <taxon>Eukaryota</taxon>
        <taxon>Metazoa</taxon>
        <taxon>Ecdysozoa</taxon>
        <taxon>Arthropoda</taxon>
        <taxon>Hexapoda</taxon>
        <taxon>Insecta</taxon>
        <taxon>Pterygota</taxon>
        <taxon>Neoptera</taxon>
        <taxon>Endopterygota</taxon>
        <taxon>Lepidoptera</taxon>
        <taxon>Glossata</taxon>
        <taxon>Ditrysia</taxon>
        <taxon>Papilionoidea</taxon>
        <taxon>Nymphalidae</taxon>
        <taxon>Satyrinae</taxon>
        <taxon>Satyrini</taxon>
        <taxon>Parargina</taxon>
        <taxon>Pararge</taxon>
    </lineage>
</organism>
<reference evidence="4" key="1">
    <citation type="submission" date="2022-03" db="EMBL/GenBank/DDBJ databases">
        <authorList>
            <person name="Lindestad O."/>
        </authorList>
    </citation>
    <scope>NUCLEOTIDE SEQUENCE</scope>
</reference>
<evidence type="ECO:0000259" key="3">
    <source>
        <dbReference type="PROSITE" id="PS51031"/>
    </source>
</evidence>
<dbReference type="Pfam" id="PF10545">
    <property type="entry name" value="MADF_DNA_bdg"/>
    <property type="match status" value="1"/>
</dbReference>
<feature type="region of interest" description="Disordered" evidence="2">
    <location>
        <begin position="138"/>
        <end position="157"/>
    </location>
</feature>
<comment type="subcellular location">
    <subcellularLocation>
        <location evidence="1">Nucleus</location>
    </subcellularLocation>
</comment>
<dbReference type="AlphaFoldDB" id="A0A8S4RSN4"/>
<feature type="region of interest" description="Disordered" evidence="2">
    <location>
        <begin position="168"/>
        <end position="201"/>
    </location>
</feature>